<gene>
    <name evidence="8" type="ordered locus">GTNG_3260</name>
</gene>
<sequence>MCKVMQTKIVTLIYVLLTPFYLLSLIIPKNKKLIVLGSSLGQHFADNPKYLFLYLEKHSPAFEYYWITKNKNLYLKMKSERFLYLYSWKGLWILLRAKYLVLSHQVNDIFPPLHGGKKIIQLWHGTPLKRLGHDRDALLNSKTKNFLKKIFYAVFPHLYYMRADYIIVAADNQKKIFSSAFKLPEKKIFVLGQPRNDILFQKEKISSVYTDKTDFLHTLSSYNKVISWLPTHRHGSNKNIMNLLFDYSFNPKEINRQLKENNSILIIKPHFIELNVLKDKLENFSHIYIYDEADPYPLLSFTDILVTDYSSIVFDFSMTKKPIILAPFDYDEYLNNFKDFYYNYDILLKDYPKVYDWKELMNLIFCEKKIIEGRNFLAEFNQFEGNSCERVVKFLENLVTGSLYIND</sequence>
<dbReference type="Proteomes" id="UP000001578">
    <property type="component" value="Chromosome"/>
</dbReference>
<evidence type="ECO:0000313" key="8">
    <source>
        <dbReference type="EMBL" id="ABO68599.1"/>
    </source>
</evidence>
<dbReference type="GO" id="GO:0047355">
    <property type="term" value="F:CDP-glycerol glycerophosphotransferase activity"/>
    <property type="evidence" value="ECO:0007669"/>
    <property type="project" value="InterPro"/>
</dbReference>
<evidence type="ECO:0000256" key="5">
    <source>
        <dbReference type="ARBA" id="ARBA00022944"/>
    </source>
</evidence>
<dbReference type="EMBL" id="CP000557">
    <property type="protein sequence ID" value="ABO68599.1"/>
    <property type="molecule type" value="Genomic_DNA"/>
</dbReference>
<evidence type="ECO:0000256" key="4">
    <source>
        <dbReference type="ARBA" id="ARBA00022679"/>
    </source>
</evidence>
<keyword evidence="4 8" id="KW-0808">Transferase</keyword>
<dbReference type="InterPro" id="IPR043148">
    <property type="entry name" value="TagF_C"/>
</dbReference>
<evidence type="ECO:0000256" key="6">
    <source>
        <dbReference type="ARBA" id="ARBA00023136"/>
    </source>
</evidence>
<dbReference type="KEGG" id="gtn:GTNG_3260"/>
<comment type="subcellular location">
    <subcellularLocation>
        <location evidence="1">Cell membrane</location>
        <topology evidence="1">Peripheral membrane protein</topology>
    </subcellularLocation>
</comment>
<dbReference type="InterPro" id="IPR007554">
    <property type="entry name" value="Glycerophosphate_synth"/>
</dbReference>
<evidence type="ECO:0000256" key="7">
    <source>
        <dbReference type="SAM" id="Phobius"/>
    </source>
</evidence>
<dbReference type="HOGENOM" id="CLU_029598_2_0_9"/>
<dbReference type="SUPFAM" id="SSF53756">
    <property type="entry name" value="UDP-Glycosyltransferase/glycogen phosphorylase"/>
    <property type="match status" value="1"/>
</dbReference>
<dbReference type="eggNOG" id="COG1887">
    <property type="taxonomic scope" value="Bacteria"/>
</dbReference>
<keyword evidence="5" id="KW-0777">Teichoic acid biosynthesis</keyword>
<proteinExistence type="inferred from homology"/>
<dbReference type="GO" id="GO:0019350">
    <property type="term" value="P:teichoic acid biosynthetic process"/>
    <property type="evidence" value="ECO:0007669"/>
    <property type="project" value="UniProtKB-KW"/>
</dbReference>
<dbReference type="PANTHER" id="PTHR37316:SF3">
    <property type="entry name" value="TEICHOIC ACID GLYCEROL-PHOSPHATE TRANSFERASE"/>
    <property type="match status" value="1"/>
</dbReference>
<evidence type="ECO:0000256" key="1">
    <source>
        <dbReference type="ARBA" id="ARBA00004202"/>
    </source>
</evidence>
<reference evidence="8 9" key="1">
    <citation type="journal article" date="2007" name="Proc. Natl. Acad. Sci. U.S.A.">
        <title>Genome and proteome of long-chain alkane degrading Geobacillus thermodenitrificans NG80-2 isolated from a deep-subsurface oil reservoir.</title>
        <authorList>
            <person name="Feng L."/>
            <person name="Wang W."/>
            <person name="Cheng J."/>
            <person name="Ren Y."/>
            <person name="Zhao G."/>
            <person name="Gao C."/>
            <person name="Tang Y."/>
            <person name="Liu X."/>
            <person name="Han W."/>
            <person name="Peng X."/>
            <person name="Liu R."/>
            <person name="Wang L."/>
        </authorList>
    </citation>
    <scope>NUCLEOTIDE SEQUENCE [LARGE SCALE GENOMIC DNA]</scope>
    <source>
        <strain evidence="8 9">NG80-2</strain>
    </source>
</reference>
<name>A4ITE5_GEOTN</name>
<evidence type="ECO:0000313" key="9">
    <source>
        <dbReference type="Proteomes" id="UP000001578"/>
    </source>
</evidence>
<accession>A4ITE5</accession>
<dbReference type="InterPro" id="IPR051612">
    <property type="entry name" value="Teichoic_Acid_Biosynth"/>
</dbReference>
<keyword evidence="7" id="KW-0812">Transmembrane</keyword>
<dbReference type="Gene3D" id="3.40.50.11820">
    <property type="match status" value="1"/>
</dbReference>
<keyword evidence="3" id="KW-1003">Cell membrane</keyword>
<dbReference type="PANTHER" id="PTHR37316">
    <property type="entry name" value="TEICHOIC ACID GLYCEROL-PHOSPHATE PRIMASE"/>
    <property type="match status" value="1"/>
</dbReference>
<dbReference type="Gene3D" id="3.40.50.12580">
    <property type="match status" value="1"/>
</dbReference>
<organism evidence="8 9">
    <name type="scientific">Geobacillus thermodenitrificans (strain NG80-2)</name>
    <dbReference type="NCBI Taxonomy" id="420246"/>
    <lineage>
        <taxon>Bacteria</taxon>
        <taxon>Bacillati</taxon>
        <taxon>Bacillota</taxon>
        <taxon>Bacilli</taxon>
        <taxon>Bacillales</taxon>
        <taxon>Anoxybacillaceae</taxon>
        <taxon>Geobacillus</taxon>
    </lineage>
</organism>
<protein>
    <submittedName>
        <fullName evidence="8">Putative glycerophosphotransferase</fullName>
    </submittedName>
</protein>
<evidence type="ECO:0000256" key="3">
    <source>
        <dbReference type="ARBA" id="ARBA00022475"/>
    </source>
</evidence>
<dbReference type="AlphaFoldDB" id="A4ITE5"/>
<keyword evidence="6 7" id="KW-0472">Membrane</keyword>
<dbReference type="GO" id="GO:0005886">
    <property type="term" value="C:plasma membrane"/>
    <property type="evidence" value="ECO:0007669"/>
    <property type="project" value="UniProtKB-SubCell"/>
</dbReference>
<feature type="transmembrane region" description="Helical" evidence="7">
    <location>
        <begin position="9"/>
        <end position="27"/>
    </location>
</feature>
<dbReference type="Pfam" id="PF04464">
    <property type="entry name" value="Glyphos_transf"/>
    <property type="match status" value="1"/>
</dbReference>
<evidence type="ECO:0000256" key="2">
    <source>
        <dbReference type="ARBA" id="ARBA00010488"/>
    </source>
</evidence>
<comment type="similarity">
    <text evidence="2">Belongs to the CDP-glycerol glycerophosphotransferase family.</text>
</comment>
<keyword evidence="7" id="KW-1133">Transmembrane helix</keyword>
<dbReference type="InterPro" id="IPR043149">
    <property type="entry name" value="TagF_N"/>
</dbReference>